<evidence type="ECO:0000313" key="7">
    <source>
        <dbReference type="EMBL" id="KAF6827757.1"/>
    </source>
</evidence>
<keyword evidence="4" id="KW-0560">Oxidoreductase</keyword>
<dbReference type="SUPFAM" id="SSF51905">
    <property type="entry name" value="FAD/NAD(P)-binding domain"/>
    <property type="match status" value="1"/>
</dbReference>
<dbReference type="PRINTS" id="PR00420">
    <property type="entry name" value="RNGMNOXGNASE"/>
</dbReference>
<name>A0A8H6K9W3_9PEZI</name>
<organism evidence="7 8">
    <name type="scientific">Colletotrichum musicola</name>
    <dbReference type="NCBI Taxonomy" id="2175873"/>
    <lineage>
        <taxon>Eukaryota</taxon>
        <taxon>Fungi</taxon>
        <taxon>Dikarya</taxon>
        <taxon>Ascomycota</taxon>
        <taxon>Pezizomycotina</taxon>
        <taxon>Sordariomycetes</taxon>
        <taxon>Hypocreomycetidae</taxon>
        <taxon>Glomerellales</taxon>
        <taxon>Glomerellaceae</taxon>
        <taxon>Colletotrichum</taxon>
        <taxon>Colletotrichum orchidearum species complex</taxon>
    </lineage>
</organism>
<keyword evidence="5" id="KW-0503">Monooxygenase</keyword>
<keyword evidence="2" id="KW-0285">Flavoprotein</keyword>
<dbReference type="GO" id="GO:0004497">
    <property type="term" value="F:monooxygenase activity"/>
    <property type="evidence" value="ECO:0007669"/>
    <property type="project" value="UniProtKB-KW"/>
</dbReference>
<dbReference type="EMBL" id="WIGM01000358">
    <property type="protein sequence ID" value="KAF6827757.1"/>
    <property type="molecule type" value="Genomic_DNA"/>
</dbReference>
<dbReference type="Gene3D" id="3.50.50.60">
    <property type="entry name" value="FAD/NAD(P)-binding domain"/>
    <property type="match status" value="1"/>
</dbReference>
<feature type="domain" description="FAD-binding" evidence="6">
    <location>
        <begin position="8"/>
        <end position="370"/>
    </location>
</feature>
<reference evidence="7" key="1">
    <citation type="journal article" date="2020" name="Phytopathology">
        <title>Genome Sequence Resources of Colletotrichum truncatum, C. plurivorum, C. musicola, and C. sojae: Four Species Pathogenic to Soybean (Glycine max).</title>
        <authorList>
            <person name="Rogerio F."/>
            <person name="Boufleur T.R."/>
            <person name="Ciampi-Guillardi M."/>
            <person name="Sukno S.A."/>
            <person name="Thon M.R."/>
            <person name="Massola Junior N.S."/>
            <person name="Baroncelli R."/>
        </authorList>
    </citation>
    <scope>NUCLEOTIDE SEQUENCE</scope>
    <source>
        <strain evidence="7">LFN0074</strain>
    </source>
</reference>
<evidence type="ECO:0000256" key="4">
    <source>
        <dbReference type="ARBA" id="ARBA00023002"/>
    </source>
</evidence>
<keyword evidence="3" id="KW-0274">FAD</keyword>
<dbReference type="GO" id="GO:0071949">
    <property type="term" value="F:FAD binding"/>
    <property type="evidence" value="ECO:0007669"/>
    <property type="project" value="InterPro"/>
</dbReference>
<comment type="caution">
    <text evidence="7">The sequence shown here is derived from an EMBL/GenBank/DDBJ whole genome shotgun (WGS) entry which is preliminary data.</text>
</comment>
<sequence length="400" mass="43732">MSEPHPLRVAVIGGGIAGLAAASVLRRSHHVTVYERNPAGTQESGAAVGLGPNGSKMAKVMGLTQDALQAVVSSGFRAYDEAGILIKEARMDCKKAFGSEWWMVHRQDLKEALLAMATDPSLPGRPAEIVYGSRVEVIDAEAGIIRLPDGSSEEVDLIIGADGIYSTVRPAVVGHDHPSPVPANLSLYRFTLPKSDMIRILGEVPEPLKYDPDVFLSSFIASDGSNRNVVVYPCRNLQTMNFACAVPDDMLRQSTEESWTKDGDVEEMIDHFKDFPAWLLTIMRSLSTVKLYQLRDADPLPTYTKGVVALLGDAAHPMVPYQGQGANQALEDAQALRLFLNPDFSKGSVGSILRRWDELRRPRASQVQTNSRIAAAKVSPEIIMKRMKFNWDYDGVEAVA</sequence>
<dbReference type="OrthoDB" id="40579at2759"/>
<keyword evidence="8" id="KW-1185">Reference proteome</keyword>
<dbReference type="PANTHER" id="PTHR13789:SF314">
    <property type="entry name" value="FAD-BINDING DOMAIN-CONTAINING PROTEIN"/>
    <property type="match status" value="1"/>
</dbReference>
<evidence type="ECO:0000256" key="2">
    <source>
        <dbReference type="ARBA" id="ARBA00022630"/>
    </source>
</evidence>
<accession>A0A8H6K9W3</accession>
<proteinExistence type="inferred from homology"/>
<dbReference type="InterPro" id="IPR036188">
    <property type="entry name" value="FAD/NAD-bd_sf"/>
</dbReference>
<evidence type="ECO:0000256" key="5">
    <source>
        <dbReference type="ARBA" id="ARBA00023033"/>
    </source>
</evidence>
<protein>
    <recommendedName>
        <fullName evidence="6">FAD-binding domain-containing protein</fullName>
    </recommendedName>
</protein>
<dbReference type="InterPro" id="IPR050493">
    <property type="entry name" value="FAD-dep_Monooxygenase_BioMet"/>
</dbReference>
<gene>
    <name evidence="7" type="ORF">CMUS01_08859</name>
</gene>
<dbReference type="InterPro" id="IPR002938">
    <property type="entry name" value="FAD-bd"/>
</dbReference>
<dbReference type="Pfam" id="PF01494">
    <property type="entry name" value="FAD_binding_3"/>
    <property type="match status" value="1"/>
</dbReference>
<evidence type="ECO:0000256" key="3">
    <source>
        <dbReference type="ARBA" id="ARBA00022827"/>
    </source>
</evidence>
<evidence type="ECO:0000313" key="8">
    <source>
        <dbReference type="Proteomes" id="UP000639643"/>
    </source>
</evidence>
<evidence type="ECO:0000256" key="1">
    <source>
        <dbReference type="ARBA" id="ARBA00007992"/>
    </source>
</evidence>
<comment type="similarity">
    <text evidence="1">Belongs to the paxM FAD-dependent monooxygenase family.</text>
</comment>
<evidence type="ECO:0000259" key="6">
    <source>
        <dbReference type="Pfam" id="PF01494"/>
    </source>
</evidence>
<dbReference type="AlphaFoldDB" id="A0A8H6K9W3"/>
<dbReference type="PANTHER" id="PTHR13789">
    <property type="entry name" value="MONOOXYGENASE"/>
    <property type="match status" value="1"/>
</dbReference>
<dbReference type="SUPFAM" id="SSF54373">
    <property type="entry name" value="FAD-linked reductases, C-terminal domain"/>
    <property type="match status" value="1"/>
</dbReference>
<dbReference type="Proteomes" id="UP000639643">
    <property type="component" value="Unassembled WGS sequence"/>
</dbReference>